<evidence type="ECO:0000256" key="4">
    <source>
        <dbReference type="ARBA" id="ARBA00022676"/>
    </source>
</evidence>
<keyword evidence="9 13" id="KW-0333">Golgi apparatus</keyword>
<dbReference type="Proteomes" id="UP001501920">
    <property type="component" value="Chromosome 25"/>
</dbReference>
<name>A0A3B4CBB6_PYGNA</name>
<dbReference type="STRING" id="42514.ENSPNAP00000008565"/>
<dbReference type="RefSeq" id="XP_037390211.1">
    <property type="nucleotide sequence ID" value="XM_037534314.1"/>
</dbReference>
<feature type="transmembrane region" description="Helical" evidence="13">
    <location>
        <begin position="54"/>
        <end position="75"/>
    </location>
</feature>
<evidence type="ECO:0000256" key="9">
    <source>
        <dbReference type="ARBA" id="ARBA00023034"/>
    </source>
</evidence>
<reference evidence="14" key="3">
    <citation type="submission" date="2025-09" db="UniProtKB">
        <authorList>
            <consortium name="Ensembl"/>
        </authorList>
    </citation>
    <scope>IDENTIFICATION</scope>
</reference>
<dbReference type="PANTHER" id="PTHR11214:SF115">
    <property type="entry name" value="HEXOSYLTRANSFERASE"/>
    <property type="match status" value="1"/>
</dbReference>
<reference evidence="14" key="2">
    <citation type="submission" date="2025-08" db="UniProtKB">
        <authorList>
            <consortium name="Ensembl"/>
        </authorList>
    </citation>
    <scope>IDENTIFICATION</scope>
</reference>
<keyword evidence="7 13" id="KW-0735">Signal-anchor</keyword>
<dbReference type="AlphaFoldDB" id="A0A3B4CBB6"/>
<dbReference type="GO" id="GO:0006493">
    <property type="term" value="P:protein O-linked glycosylation"/>
    <property type="evidence" value="ECO:0007669"/>
    <property type="project" value="TreeGrafter"/>
</dbReference>
<dbReference type="OMA" id="AYIGECI"/>
<keyword evidence="5" id="KW-0808">Transferase</keyword>
<evidence type="ECO:0000313" key="15">
    <source>
        <dbReference type="Proteomes" id="UP001501920"/>
    </source>
</evidence>
<dbReference type="InterPro" id="IPR002659">
    <property type="entry name" value="Glyco_trans_31"/>
</dbReference>
<accession>A0A3B4CBB6</accession>
<keyword evidence="15" id="KW-1185">Reference proteome</keyword>
<dbReference type="FunFam" id="3.90.550.50:FF:000001">
    <property type="entry name" value="Hexosyltransferase"/>
    <property type="match status" value="1"/>
</dbReference>
<evidence type="ECO:0000256" key="8">
    <source>
        <dbReference type="ARBA" id="ARBA00022989"/>
    </source>
</evidence>
<evidence type="ECO:0000256" key="13">
    <source>
        <dbReference type="RuleBase" id="RU363063"/>
    </source>
</evidence>
<dbReference type="GO" id="GO:0006629">
    <property type="term" value="P:lipid metabolic process"/>
    <property type="evidence" value="ECO:0007669"/>
    <property type="project" value="UniProtKB-KW"/>
</dbReference>
<reference evidence="14 15" key="1">
    <citation type="submission" date="2020-10" db="EMBL/GenBank/DDBJ databases">
        <title>Pygocentrus nattereri (red-bellied piranha) genome, fPygNat1, primary haplotype.</title>
        <authorList>
            <person name="Myers G."/>
            <person name="Meyer A."/>
            <person name="Karagic N."/>
            <person name="Pippel M."/>
            <person name="Winkler S."/>
            <person name="Tracey A."/>
            <person name="Wood J."/>
            <person name="Formenti G."/>
            <person name="Howe K."/>
            <person name="Fedrigo O."/>
            <person name="Jarvis E.D."/>
        </authorList>
    </citation>
    <scope>NUCLEOTIDE SEQUENCE [LARGE SCALE GENOMIC DNA]</scope>
</reference>
<organism evidence="14 15">
    <name type="scientific">Pygocentrus nattereri</name>
    <name type="common">Red-bellied piranha</name>
    <dbReference type="NCBI Taxonomy" id="42514"/>
    <lineage>
        <taxon>Eukaryota</taxon>
        <taxon>Metazoa</taxon>
        <taxon>Chordata</taxon>
        <taxon>Craniata</taxon>
        <taxon>Vertebrata</taxon>
        <taxon>Euteleostomi</taxon>
        <taxon>Actinopterygii</taxon>
        <taxon>Neopterygii</taxon>
        <taxon>Teleostei</taxon>
        <taxon>Ostariophysi</taxon>
        <taxon>Characiformes</taxon>
        <taxon>Characoidei</taxon>
        <taxon>Pygocentrus</taxon>
    </lineage>
</organism>
<comment type="similarity">
    <text evidence="3 13">Belongs to the glycosyltransferase 31 family.</text>
</comment>
<dbReference type="EC" id="2.4.1.-" evidence="13"/>
<evidence type="ECO:0000256" key="5">
    <source>
        <dbReference type="ARBA" id="ARBA00022679"/>
    </source>
</evidence>
<dbReference type="Gene3D" id="3.90.550.50">
    <property type="match status" value="1"/>
</dbReference>
<keyword evidence="12" id="KW-0325">Glycoprotein</keyword>
<evidence type="ECO:0000256" key="11">
    <source>
        <dbReference type="ARBA" id="ARBA00023136"/>
    </source>
</evidence>
<comment type="pathway">
    <text evidence="2">Protein modification; protein glycosylation.</text>
</comment>
<dbReference type="GO" id="GO:0008499">
    <property type="term" value="F:N-acetyl-beta-D-glucosaminide beta-(1,3)-galactosyltransferase activity"/>
    <property type="evidence" value="ECO:0007669"/>
    <property type="project" value="TreeGrafter"/>
</dbReference>
<keyword evidence="4 13" id="KW-0328">Glycosyltransferase</keyword>
<keyword evidence="11 13" id="KW-0472">Membrane</keyword>
<evidence type="ECO:0000256" key="2">
    <source>
        <dbReference type="ARBA" id="ARBA00004922"/>
    </source>
</evidence>
<keyword evidence="8 13" id="KW-1133">Transmembrane helix</keyword>
<protein>
    <recommendedName>
        <fullName evidence="13">Hexosyltransferase</fullName>
        <ecNumber evidence="13">2.4.1.-</ecNumber>
    </recommendedName>
</protein>
<evidence type="ECO:0000256" key="6">
    <source>
        <dbReference type="ARBA" id="ARBA00022692"/>
    </source>
</evidence>
<dbReference type="OrthoDB" id="5512589at2759"/>
<dbReference type="RefSeq" id="XP_017550091.1">
    <property type="nucleotide sequence ID" value="XM_017694602.2"/>
</dbReference>
<evidence type="ECO:0000256" key="3">
    <source>
        <dbReference type="ARBA" id="ARBA00008661"/>
    </source>
</evidence>
<comment type="subcellular location">
    <subcellularLocation>
        <location evidence="1 13">Golgi apparatus membrane</location>
        <topology evidence="1 13">Single-pass type II membrane protein</topology>
    </subcellularLocation>
</comment>
<dbReference type="Ensembl" id="ENSPNAT00000014653.2">
    <property type="protein sequence ID" value="ENSPNAP00000008565.1"/>
    <property type="gene ID" value="ENSPNAG00000014153.2"/>
</dbReference>
<keyword evidence="6 13" id="KW-0812">Transmembrane</keyword>
<evidence type="ECO:0000256" key="7">
    <source>
        <dbReference type="ARBA" id="ARBA00022968"/>
    </source>
</evidence>
<proteinExistence type="inferred from homology"/>
<evidence type="ECO:0000256" key="1">
    <source>
        <dbReference type="ARBA" id="ARBA00004323"/>
    </source>
</evidence>
<dbReference type="GeneTree" id="ENSGT00940000164876"/>
<evidence type="ECO:0000256" key="10">
    <source>
        <dbReference type="ARBA" id="ARBA00023098"/>
    </source>
</evidence>
<dbReference type="GO" id="GO:0000139">
    <property type="term" value="C:Golgi membrane"/>
    <property type="evidence" value="ECO:0007669"/>
    <property type="project" value="UniProtKB-SubCell"/>
</dbReference>
<dbReference type="RefSeq" id="XP_017550092.1">
    <property type="nucleotide sequence ID" value="XM_017694603.2"/>
</dbReference>
<dbReference type="Pfam" id="PF01762">
    <property type="entry name" value="Galactosyl_T"/>
    <property type="match status" value="1"/>
</dbReference>
<evidence type="ECO:0000256" key="12">
    <source>
        <dbReference type="ARBA" id="ARBA00023180"/>
    </source>
</evidence>
<dbReference type="RefSeq" id="XP_017550093.1">
    <property type="nucleotide sequence ID" value="XM_017694604.2"/>
</dbReference>
<dbReference type="GeneID" id="108425722"/>
<keyword evidence="10" id="KW-0443">Lipid metabolism</keyword>
<dbReference type="PANTHER" id="PTHR11214">
    <property type="entry name" value="BETA-1,3-N-ACETYLGLUCOSAMINYLTRANSFERASE"/>
    <property type="match status" value="1"/>
</dbReference>
<dbReference type="RefSeq" id="XP_017550090.1">
    <property type="nucleotide sequence ID" value="XM_017694601.2"/>
</dbReference>
<sequence length="434" mass="50210">MFALSCILLSCRPCCHDFPNIRKYNRTGDPHITGSPTQKMAAVSLSRLRFQKRFILLLSITFIVSATVFVSKVWFSNFAKFTTLKKVRNRTVINMACLTRHDRTIKQLMSDAKHTTNRHNVTDMLSMESMTAVPVKEASSICYHEAYPHNYRFIIDEPHKCEQENPFLVLMVPVAPHELEARNAIRRTWGNESVVQNKNITVVFSLGLPGIEAEKQQEELRLENQLYHDLIQSDFMDSYLNLTIKTMVIMDWLATRCPQASYAMKIDSDMFLNLENLMSLLLRPDTPKEDYITGKVMWNVPVIRDKNSKWYVPEELYDEDYYPTYLLGMGYVFSNDLSGKIVKVSKEIKPFNIEDAYVGACVERIGISPSDPPNPSQFKDYFSGRYKRKEFASVITTILHSPQQLITFWQDLKGPHERLGVERLITDDIWDIFG</sequence>
<evidence type="ECO:0000313" key="14">
    <source>
        <dbReference type="Ensembl" id="ENSPNAP00000008565.1"/>
    </source>
</evidence>